<dbReference type="InterPro" id="IPR032675">
    <property type="entry name" value="LRR_dom_sf"/>
</dbReference>
<name>A0A0K0EFY3_STRER</name>
<evidence type="ECO:0000313" key="2">
    <source>
        <dbReference type="WBParaSite" id="SSTP_0000839000.1"/>
    </source>
</evidence>
<dbReference type="WBParaSite" id="TCONS_00003510.p1">
    <property type="protein sequence ID" value="TCONS_00003510.p1"/>
    <property type="gene ID" value="XLOC_003254"/>
</dbReference>
<accession>A0A0K0EFY3</accession>
<organism evidence="2">
    <name type="scientific">Strongyloides stercoralis</name>
    <name type="common">Threadworm</name>
    <dbReference type="NCBI Taxonomy" id="6248"/>
    <lineage>
        <taxon>Eukaryota</taxon>
        <taxon>Metazoa</taxon>
        <taxon>Ecdysozoa</taxon>
        <taxon>Nematoda</taxon>
        <taxon>Chromadorea</taxon>
        <taxon>Rhabditida</taxon>
        <taxon>Tylenchina</taxon>
        <taxon>Panagrolaimomorpha</taxon>
        <taxon>Strongyloidoidea</taxon>
        <taxon>Strongyloididae</taxon>
        <taxon>Strongyloides</taxon>
    </lineage>
</organism>
<dbReference type="AlphaFoldDB" id="A0A0K0EFY3"/>
<reference evidence="2" key="1">
    <citation type="submission" date="2015-08" db="UniProtKB">
        <authorList>
            <consortium name="WormBaseParasite"/>
        </authorList>
    </citation>
    <scope>IDENTIFICATION</scope>
</reference>
<dbReference type="Gene3D" id="3.80.10.10">
    <property type="entry name" value="Ribonuclease Inhibitor"/>
    <property type="match status" value="1"/>
</dbReference>
<dbReference type="Proteomes" id="UP000035681">
    <property type="component" value="Unplaced"/>
</dbReference>
<dbReference type="WBParaSite" id="SSTP_0000839000.1">
    <property type="protein sequence ID" value="SSTP_0000839000.1"/>
    <property type="gene ID" value="SSTP_0000839000"/>
</dbReference>
<evidence type="ECO:0000313" key="3">
    <source>
        <dbReference type="WBParaSite" id="TCONS_00003510.p1"/>
    </source>
</evidence>
<proteinExistence type="predicted"/>
<evidence type="ECO:0000313" key="1">
    <source>
        <dbReference type="Proteomes" id="UP000035681"/>
    </source>
</evidence>
<sequence>MIEEDKKRFLKMFDACNNYNKEDTSITMKENNIESTCTEFDDTIENNNDSTESVTLTPAETIGRSSDLMSLIIKMLPRAKDRKNIRATCKFFYHLCSSKRFNWCSPQISHSRSVFEFVEDTLAVSIPSKHWNTMRFLENRKGIVTSNALYIKNLEIDAIDPVHMKYFEELNCFNSVECVTFDSENSMDAALNIFYSCPTLRPHTIKIAHLCQKKNLNDSGLFDIARMFPSSVRHVHFECNFAELYWLDYFAYRIPARQFETLHLNAFTFVSLRSNPVFLRKLLNISKCFKKIEISSIVTTTYEVARDLINSISIINVHKDTGLSFNTTIVLEKNNSAHFDPNTFEAIPDSINMDTVNSTLLKVNELHLACEYRWTNLPSEYISPFPVLVQKMKCLTTLELSVKALVSKESFKSTIRNLPNTLLNIKLYECSSLKESSLELLAASCGNIYYLSLDGVKCVYISLKKIPIIFKNLKGLSVNYMAHYKNLEVVTSFLEASKKTNYKITRWPKLDFLQVVLKKPKNRDKMIFEKIEKMTPRRCGRFLVKCYCEKYKINCEVLEIIIQKSTTCYETFTELFS</sequence>
<keyword evidence="1" id="KW-1185">Reference proteome</keyword>
<protein>
    <submittedName>
        <fullName evidence="3">Cystatin domain-containing protein</fullName>
    </submittedName>
    <submittedName>
        <fullName evidence="2">F-box domain-containing protein</fullName>
    </submittedName>
</protein>